<evidence type="ECO:0000313" key="2">
    <source>
        <dbReference type="EMBL" id="CAE8691819.1"/>
    </source>
</evidence>
<dbReference type="EMBL" id="CAJNNW010027528">
    <property type="protein sequence ID" value="CAE8691819.1"/>
    <property type="molecule type" value="Genomic_DNA"/>
</dbReference>
<dbReference type="Proteomes" id="UP000626109">
    <property type="component" value="Unassembled WGS sequence"/>
</dbReference>
<comment type="caution">
    <text evidence="2">The sequence shown here is derived from an EMBL/GenBank/DDBJ whole genome shotgun (WGS) entry which is preliminary data.</text>
</comment>
<dbReference type="AlphaFoldDB" id="A0A813K225"/>
<proteinExistence type="predicted"/>
<feature type="domain" description="Carbamoyltransferase" evidence="1">
    <location>
        <begin position="53"/>
        <end position="172"/>
    </location>
</feature>
<reference evidence="2" key="1">
    <citation type="submission" date="2021-02" db="EMBL/GenBank/DDBJ databases">
        <authorList>
            <person name="Dougan E. K."/>
            <person name="Rhodes N."/>
            <person name="Thang M."/>
            <person name="Chan C."/>
        </authorList>
    </citation>
    <scope>NUCLEOTIDE SEQUENCE</scope>
</reference>
<dbReference type="InterPro" id="IPR051338">
    <property type="entry name" value="NodU/CmcH_Carbamoyltrnsfr"/>
</dbReference>
<evidence type="ECO:0000313" key="3">
    <source>
        <dbReference type="Proteomes" id="UP000626109"/>
    </source>
</evidence>
<accession>A0A813K225</accession>
<protein>
    <recommendedName>
        <fullName evidence="1">Carbamoyltransferase domain-containing protein</fullName>
    </recommendedName>
</protein>
<dbReference type="InterPro" id="IPR003696">
    <property type="entry name" value="Carbtransf_dom"/>
</dbReference>
<dbReference type="GO" id="GO:0003824">
    <property type="term" value="F:catalytic activity"/>
    <property type="evidence" value="ECO:0007669"/>
    <property type="project" value="InterPro"/>
</dbReference>
<organism evidence="2 3">
    <name type="scientific">Polarella glacialis</name>
    <name type="common">Dinoflagellate</name>
    <dbReference type="NCBI Taxonomy" id="89957"/>
    <lineage>
        <taxon>Eukaryota</taxon>
        <taxon>Sar</taxon>
        <taxon>Alveolata</taxon>
        <taxon>Dinophyceae</taxon>
        <taxon>Suessiales</taxon>
        <taxon>Suessiaceae</taxon>
        <taxon>Polarella</taxon>
    </lineage>
</organism>
<feature type="non-terminal residue" evidence="2">
    <location>
        <position position="1"/>
    </location>
</feature>
<feature type="non-terminal residue" evidence="2">
    <location>
        <position position="195"/>
    </location>
</feature>
<gene>
    <name evidence="2" type="ORF">PGLA2088_LOCUS27597</name>
</gene>
<dbReference type="Pfam" id="PF02543">
    <property type="entry name" value="Carbam_trans_N"/>
    <property type="match status" value="1"/>
</dbReference>
<sequence>VVAHGWQFGASSTEVRRFAARVAEESTAARAHMLAVAAAFEEVDQNIEARVRSGLDQLGIPQSRLRMYDHHLCHAAAAVYFSPFGLQAQECCCVTWDGRGDFSSGKVVLFTPPPTAGTGGRSQSPKELQVIDSTSMFDSVGLLWAFVTAVLGFKPFRHEGKLTGLAAHGEAARTLPIFEQAMGLVQDLQTGRWQI</sequence>
<name>A0A813K225_POLGL</name>
<dbReference type="PANTHER" id="PTHR34847:SF1">
    <property type="entry name" value="NODULATION PROTEIN U"/>
    <property type="match status" value="1"/>
</dbReference>
<dbReference type="PANTHER" id="PTHR34847">
    <property type="entry name" value="NODULATION PROTEIN U"/>
    <property type="match status" value="1"/>
</dbReference>
<dbReference type="Gene3D" id="3.30.420.40">
    <property type="match status" value="2"/>
</dbReference>
<evidence type="ECO:0000259" key="1">
    <source>
        <dbReference type="Pfam" id="PF02543"/>
    </source>
</evidence>